<dbReference type="Proteomes" id="UP000660885">
    <property type="component" value="Unassembled WGS sequence"/>
</dbReference>
<sequence length="85" mass="8979">MPADTAAACGVTEGDWVEVELLGGPGTCRLRVTITNWTQPGVLTTGMGWWLPEALGPQFATLDIKVNAALSYSGVVLHGSAAWMY</sequence>
<dbReference type="Pfam" id="PF01568">
    <property type="entry name" value="Molydop_binding"/>
    <property type="match status" value="1"/>
</dbReference>
<evidence type="ECO:0000259" key="1">
    <source>
        <dbReference type="Pfam" id="PF01568"/>
    </source>
</evidence>
<feature type="domain" description="Molybdopterin dinucleotide-binding" evidence="1">
    <location>
        <begin position="3"/>
        <end position="51"/>
    </location>
</feature>
<dbReference type="CDD" id="cd02775">
    <property type="entry name" value="MopB_CT"/>
    <property type="match status" value="1"/>
</dbReference>
<dbReference type="SUPFAM" id="SSF50692">
    <property type="entry name" value="ADC-like"/>
    <property type="match status" value="1"/>
</dbReference>
<protein>
    <recommendedName>
        <fullName evidence="1">Molybdopterin dinucleotide-binding domain-containing protein</fullName>
    </recommendedName>
</protein>
<evidence type="ECO:0000313" key="2">
    <source>
        <dbReference type="EMBL" id="MBL6082065.1"/>
    </source>
</evidence>
<organism evidence="2 3">
    <name type="scientific">Belnapia arida</name>
    <dbReference type="NCBI Taxonomy" id="2804533"/>
    <lineage>
        <taxon>Bacteria</taxon>
        <taxon>Pseudomonadati</taxon>
        <taxon>Pseudomonadota</taxon>
        <taxon>Alphaproteobacteria</taxon>
        <taxon>Acetobacterales</taxon>
        <taxon>Roseomonadaceae</taxon>
        <taxon>Belnapia</taxon>
    </lineage>
</organism>
<reference evidence="2 3" key="1">
    <citation type="submission" date="2021-01" db="EMBL/GenBank/DDBJ databases">
        <title>Belnapia mucosa sp. nov. and Belnapia arida sp. nov., isolated from the Tabernas Desert (Almeria, Spain).</title>
        <authorList>
            <person name="Molina-Menor E."/>
            <person name="Vidal-Verdu A."/>
            <person name="Calonge A."/>
            <person name="Satari L."/>
            <person name="Pereto J."/>
            <person name="Porcar M."/>
        </authorList>
    </citation>
    <scope>NUCLEOTIDE SEQUENCE [LARGE SCALE GENOMIC DNA]</scope>
    <source>
        <strain evidence="2 3">T18</strain>
    </source>
</reference>
<evidence type="ECO:0000313" key="3">
    <source>
        <dbReference type="Proteomes" id="UP000660885"/>
    </source>
</evidence>
<gene>
    <name evidence="2" type="ORF">JMJ56_29240</name>
</gene>
<dbReference type="Gene3D" id="2.40.40.20">
    <property type="match status" value="1"/>
</dbReference>
<dbReference type="InterPro" id="IPR009010">
    <property type="entry name" value="Asp_de-COase-like_dom_sf"/>
</dbReference>
<accession>A0ABS1UC14</accession>
<dbReference type="EMBL" id="JAETWB010000046">
    <property type="protein sequence ID" value="MBL6082065.1"/>
    <property type="molecule type" value="Genomic_DNA"/>
</dbReference>
<dbReference type="InterPro" id="IPR006657">
    <property type="entry name" value="MoPterin_dinucl-bd_dom"/>
</dbReference>
<proteinExistence type="predicted"/>
<keyword evidence="3" id="KW-1185">Reference proteome</keyword>
<name>A0ABS1UC14_9PROT</name>
<comment type="caution">
    <text evidence="2">The sequence shown here is derived from an EMBL/GenBank/DDBJ whole genome shotgun (WGS) entry which is preliminary data.</text>
</comment>
<dbReference type="RefSeq" id="WP_202835278.1">
    <property type="nucleotide sequence ID" value="NZ_JAETWB010000046.1"/>
</dbReference>